<dbReference type="SMART" id="SM00387">
    <property type="entry name" value="HATPase_c"/>
    <property type="match status" value="1"/>
</dbReference>
<dbReference type="Gene3D" id="3.30.565.10">
    <property type="entry name" value="Histidine kinase-like ATPase, C-terminal domain"/>
    <property type="match status" value="1"/>
</dbReference>
<dbReference type="PROSITE" id="PS50109">
    <property type="entry name" value="HIS_KIN"/>
    <property type="match status" value="1"/>
</dbReference>
<dbReference type="InterPro" id="IPR005467">
    <property type="entry name" value="His_kinase_dom"/>
</dbReference>
<proteinExistence type="predicted"/>
<dbReference type="RefSeq" id="WP_246113135.1">
    <property type="nucleotide sequence ID" value="NZ_BJYT01000001.1"/>
</dbReference>
<evidence type="ECO:0000313" key="6">
    <source>
        <dbReference type="EMBL" id="GEO07896.1"/>
    </source>
</evidence>
<evidence type="ECO:0000259" key="5">
    <source>
        <dbReference type="PROSITE" id="PS50109"/>
    </source>
</evidence>
<evidence type="ECO:0000256" key="3">
    <source>
        <dbReference type="ARBA" id="ARBA00022553"/>
    </source>
</evidence>
<dbReference type="PANTHER" id="PTHR43065">
    <property type="entry name" value="SENSOR HISTIDINE KINASE"/>
    <property type="match status" value="1"/>
</dbReference>
<feature type="coiled-coil region" evidence="4">
    <location>
        <begin position="1329"/>
        <end position="1414"/>
    </location>
</feature>
<evidence type="ECO:0000313" key="7">
    <source>
        <dbReference type="Proteomes" id="UP000321513"/>
    </source>
</evidence>
<organism evidence="6 7">
    <name type="scientific">Segetibacter aerophilus</name>
    <dbReference type="NCBI Taxonomy" id="670293"/>
    <lineage>
        <taxon>Bacteria</taxon>
        <taxon>Pseudomonadati</taxon>
        <taxon>Bacteroidota</taxon>
        <taxon>Chitinophagia</taxon>
        <taxon>Chitinophagales</taxon>
        <taxon>Chitinophagaceae</taxon>
        <taxon>Segetibacter</taxon>
    </lineage>
</organism>
<reference evidence="6 7" key="1">
    <citation type="submission" date="2019-07" db="EMBL/GenBank/DDBJ databases">
        <title>Whole genome shotgun sequence of Segetibacter aerophilus NBRC 106135.</title>
        <authorList>
            <person name="Hosoyama A."/>
            <person name="Uohara A."/>
            <person name="Ohji S."/>
            <person name="Ichikawa N."/>
        </authorList>
    </citation>
    <scope>NUCLEOTIDE SEQUENCE [LARGE SCALE GENOMIC DNA]</scope>
    <source>
        <strain evidence="6 7">NBRC 106135</strain>
    </source>
</reference>
<dbReference type="InterPro" id="IPR003661">
    <property type="entry name" value="HisK_dim/P_dom"/>
</dbReference>
<dbReference type="PANTHER" id="PTHR43065:SF42">
    <property type="entry name" value="TWO-COMPONENT SENSOR PPRA"/>
    <property type="match status" value="1"/>
</dbReference>
<dbReference type="Proteomes" id="UP000321513">
    <property type="component" value="Unassembled WGS sequence"/>
</dbReference>
<comment type="caution">
    <text evidence="6">The sequence shown here is derived from an EMBL/GenBank/DDBJ whole genome shotgun (WGS) entry which is preliminary data.</text>
</comment>
<dbReference type="InterPro" id="IPR036097">
    <property type="entry name" value="HisK_dim/P_sf"/>
</dbReference>
<evidence type="ECO:0000256" key="2">
    <source>
        <dbReference type="ARBA" id="ARBA00012438"/>
    </source>
</evidence>
<feature type="domain" description="Histidine kinase" evidence="5">
    <location>
        <begin position="1382"/>
        <end position="1618"/>
    </location>
</feature>
<evidence type="ECO:0000256" key="4">
    <source>
        <dbReference type="SAM" id="Coils"/>
    </source>
</evidence>
<name>A0A512B7G1_9BACT</name>
<dbReference type="EMBL" id="BJYT01000001">
    <property type="protein sequence ID" value="GEO07896.1"/>
    <property type="molecule type" value="Genomic_DNA"/>
</dbReference>
<protein>
    <recommendedName>
        <fullName evidence="2">histidine kinase</fullName>
        <ecNumber evidence="2">2.7.13.3</ecNumber>
    </recommendedName>
</protein>
<keyword evidence="7" id="KW-1185">Reference proteome</keyword>
<dbReference type="InterPro" id="IPR004358">
    <property type="entry name" value="Sig_transdc_His_kin-like_C"/>
</dbReference>
<dbReference type="EC" id="2.7.13.3" evidence="2"/>
<evidence type="ECO:0000256" key="1">
    <source>
        <dbReference type="ARBA" id="ARBA00000085"/>
    </source>
</evidence>
<gene>
    <name evidence="6" type="ORF">SAE01_03920</name>
</gene>
<dbReference type="InterPro" id="IPR003594">
    <property type="entry name" value="HATPase_dom"/>
</dbReference>
<dbReference type="SUPFAM" id="SSF47384">
    <property type="entry name" value="Homodimeric domain of signal transducing histidine kinase"/>
    <property type="match status" value="1"/>
</dbReference>
<dbReference type="InterPro" id="IPR036890">
    <property type="entry name" value="HATPase_C_sf"/>
</dbReference>
<dbReference type="GO" id="GO:0000155">
    <property type="term" value="F:phosphorelay sensor kinase activity"/>
    <property type="evidence" value="ECO:0007669"/>
    <property type="project" value="InterPro"/>
</dbReference>
<dbReference type="CDD" id="cd00082">
    <property type="entry name" value="HisKA"/>
    <property type="match status" value="1"/>
</dbReference>
<comment type="catalytic activity">
    <reaction evidence="1">
        <text>ATP + protein L-histidine = ADP + protein N-phospho-L-histidine.</text>
        <dbReference type="EC" id="2.7.13.3"/>
    </reaction>
</comment>
<keyword evidence="4" id="KW-0175">Coiled coil</keyword>
<accession>A0A512B7G1</accession>
<dbReference type="Pfam" id="PF02518">
    <property type="entry name" value="HATPase_c"/>
    <property type="match status" value="1"/>
</dbReference>
<keyword evidence="3" id="KW-0597">Phosphoprotein</keyword>
<dbReference type="Gene3D" id="1.10.287.130">
    <property type="match status" value="1"/>
</dbReference>
<sequence length="1618" mass="184554">MEIQQVGLLLEKNAELEKVLAAKNRELEIEAALERVRSRAMAMHHSHELAEAANLLFLQVQTLGLPVLSCGYNIWERNETICMAWMSDQSGLIQQPFKIPLTESPAFIKFYNSKQRGEEFYTEEVRGEALAAHYRYMITLPGFEKIVKGFEKAGFTLPTSQVNNVVNFSHGNLVFITYQPTPEAHDIFKRFGKVFDQTYTRFLDLQKAEAQTKAAQIELGLERIRTRAMAMQKSDELAEAAKLLYNELRALNINPVSCGYMFVNEEQQTQTAWVTLPDGTLLPDYIVFPLSGDQTLNDRYNAWKQKEPLHKARLEGEENKEHHRFLASQVPADISANIFAHIPDNIVFYSANFSAGYLMIIAAESFSSEDEQTIIRFAKVFEITYTRFLDLQKAEAQVREARIEAALERVRSKALAMHKSDDLQQAAVTLFNELEKIEPQILRCGIAILDPMRPRADVWIAVKGKEGNAIQVSGSEPLDTHPMLLNAYEAWKRQEDYSHQLQGDELMQYYNSMAVNTFQATVSESHSSSNLAYGQRYFNAVFTHGSLFVFFNQSGSEAVVALVKRFVNVFDLAYKRFLDLENVEAQAREAQIQLALERVRARTMAMQKSDELTDVAALLFRQVSDLGIKTWTTGFNVWSEDNNFYTDYITNPQGGFMDPYVIDASIMPISIKLRNAKIRGEEFFVNSEEGEALAEVYRELAKFGKDQFKGVLESGFEFPTSQYEHFVFGSKVSLIFITYEPVPKAHDIFRRFGKVFEQTYTRFLDLQKAEAQAREARIELALERVRARTMAMQKSTELLEISSLLFEQVKELGVTAIQNSIGIVNEEAGFVELSTTIYGSHLLRTLNVPINDPFLMVKAVAAWKAKQTSLTLKFEGQELKNYNELRNSFYEKKVNFPEDCWFVYINFFSKGWLSFSSDREVSGDILVVLRRFAAVFEQTYIRFLDLQKAEAHAREAQIEAAMERLRTKAMTMQTSGELATVVKSLYIELKRLDESLNRAFIMMFDEQTGGVTWWMAGDDEALTEQAYRIPYSNNPPQLAYLKGWKERQEKWLYVMEGNEKKEWDAFLFNETELSTLPPIVIQFMKSFEKIYLSASFNSFGCLTTGSVQSLSSESFDILVRFSKVFDLSYTRSLDLKQAEAQVKEAKIEAALEKIRSSSLTMHHSNELVSVIGVMFEKLKELDVLLGTVAIWLFNKATMDSIFWVGNDWQQPAMVHLPYDEQLMKEDTNYKDGWEAWLSGESFINKEYSKQQKDRYFEYVLAHNDLVAIPPAAREMLIQANKYIACLLVEKHSALYFDCWHGATYNEESVEILKRVAKVFEQAYVRFLDLQKAEALAVRAEQDLAEIKAARKKAEETLVELKSTQAQLIQAEKMASLGELTAGIAHEIQNPLNFVNNFSEINKELLEELKSELNEGDKENAISIANDVINNEQKINEHGRRADAIVKGMLQHSRANAGKKEPTDINALADEYLRLSYHGLRAKDKNFNADFTTDLDDNVGTIKVVPQDIGRVLLNLYNNAFYAVFEKMKRLDKTFKPLVSVATKRVDNKVEIIIKDNGIGIPEKVVDKIFQPFFTTKPTGQGTGLGLSLSYDIIKAHGGELKVETEEGKSAIFIIELPI</sequence>
<dbReference type="PRINTS" id="PR00344">
    <property type="entry name" value="BCTRLSENSOR"/>
</dbReference>
<dbReference type="SUPFAM" id="SSF55874">
    <property type="entry name" value="ATPase domain of HSP90 chaperone/DNA topoisomerase II/histidine kinase"/>
    <property type="match status" value="1"/>
</dbReference>